<evidence type="ECO:0000256" key="3">
    <source>
        <dbReference type="ARBA" id="ARBA00023125"/>
    </source>
</evidence>
<dbReference type="PRINTS" id="PR00039">
    <property type="entry name" value="HTHLYSR"/>
</dbReference>
<keyword evidence="7" id="KW-1185">Reference proteome</keyword>
<dbReference type="Gene3D" id="3.40.190.290">
    <property type="match status" value="1"/>
</dbReference>
<protein>
    <submittedName>
        <fullName evidence="6">LysR substrate-binding domain-containing protein</fullName>
    </submittedName>
</protein>
<dbReference type="Pfam" id="PF00126">
    <property type="entry name" value="HTH_1"/>
    <property type="match status" value="1"/>
</dbReference>
<dbReference type="PANTHER" id="PTHR30126:SF5">
    <property type="entry name" value="HTH-TYPE TRANSCRIPTIONAL ACTIVATOR CMPR"/>
    <property type="match status" value="1"/>
</dbReference>
<name>A0ABY5AVE2_9CYAN</name>
<dbReference type="SUPFAM" id="SSF53850">
    <property type="entry name" value="Periplasmic binding protein-like II"/>
    <property type="match status" value="1"/>
</dbReference>
<dbReference type="Pfam" id="PF03466">
    <property type="entry name" value="LysR_substrate"/>
    <property type="match status" value="1"/>
</dbReference>
<dbReference type="PROSITE" id="PS50931">
    <property type="entry name" value="HTH_LYSR"/>
    <property type="match status" value="1"/>
</dbReference>
<dbReference type="EMBL" id="CP098611">
    <property type="protein sequence ID" value="USR93199.1"/>
    <property type="molecule type" value="Genomic_DNA"/>
</dbReference>
<evidence type="ECO:0000256" key="1">
    <source>
        <dbReference type="ARBA" id="ARBA00009437"/>
    </source>
</evidence>
<evidence type="ECO:0000313" key="6">
    <source>
        <dbReference type="EMBL" id="USR93199.1"/>
    </source>
</evidence>
<evidence type="ECO:0000259" key="5">
    <source>
        <dbReference type="PROSITE" id="PS50931"/>
    </source>
</evidence>
<dbReference type="InterPro" id="IPR036390">
    <property type="entry name" value="WH_DNA-bd_sf"/>
</dbReference>
<dbReference type="Proteomes" id="UP001056708">
    <property type="component" value="Chromosome"/>
</dbReference>
<evidence type="ECO:0000256" key="2">
    <source>
        <dbReference type="ARBA" id="ARBA00023015"/>
    </source>
</evidence>
<keyword evidence="4" id="KW-0804">Transcription</keyword>
<sequence length="304" mass="34347">MLQATLHQLRVFETVARHGSFTRAAEELSITQPTVSTQIKHLTQTIGLPLFEQIGKQLYLTQVGEELLNTCQTIFERLDNFEMVVADLQGTKRGKLRLGVVTTAKYFVPRLLGSFCQQHPDVDIALHVSNHQKLVQRMLNNQDDFYILSHPPEDIDLVTTPFLENPLVVVASRDHPLAEEETIPIKKLRGEAFIMREPGSGTRRAVQQVFDRHKVQVNVRMELGSNEAIKQSVIGGLGISVLSLHCLRPDYQQGELVILPVKAFPIPCRWYVVHRSGKQLSVLTEAFLEHLLFESQSLWVETGG</sequence>
<dbReference type="InterPro" id="IPR005119">
    <property type="entry name" value="LysR_subst-bd"/>
</dbReference>
<dbReference type="Gene3D" id="1.10.10.10">
    <property type="entry name" value="Winged helix-like DNA-binding domain superfamily/Winged helix DNA-binding domain"/>
    <property type="match status" value="1"/>
</dbReference>
<keyword evidence="3" id="KW-0238">DNA-binding</keyword>
<dbReference type="CDD" id="cd08419">
    <property type="entry name" value="PBP2_CbbR_RubisCO_like"/>
    <property type="match status" value="1"/>
</dbReference>
<proteinExistence type="inferred from homology"/>
<dbReference type="InterPro" id="IPR000847">
    <property type="entry name" value="LysR_HTH_N"/>
</dbReference>
<dbReference type="SUPFAM" id="SSF46785">
    <property type="entry name" value="Winged helix' DNA-binding domain"/>
    <property type="match status" value="1"/>
</dbReference>
<gene>
    <name evidence="6" type="ORF">NEA10_15980</name>
</gene>
<accession>A0ABY5AVE2</accession>
<organism evidence="6 7">
    <name type="scientific">Phormidium yuhuli AB48</name>
    <dbReference type="NCBI Taxonomy" id="2940671"/>
    <lineage>
        <taxon>Bacteria</taxon>
        <taxon>Bacillati</taxon>
        <taxon>Cyanobacteriota</taxon>
        <taxon>Cyanophyceae</taxon>
        <taxon>Oscillatoriophycideae</taxon>
        <taxon>Oscillatoriales</taxon>
        <taxon>Oscillatoriaceae</taxon>
        <taxon>Phormidium</taxon>
        <taxon>Phormidium yuhuli</taxon>
    </lineage>
</organism>
<evidence type="ECO:0000313" key="7">
    <source>
        <dbReference type="Proteomes" id="UP001056708"/>
    </source>
</evidence>
<comment type="similarity">
    <text evidence="1">Belongs to the LysR transcriptional regulatory family.</text>
</comment>
<evidence type="ECO:0000256" key="4">
    <source>
        <dbReference type="ARBA" id="ARBA00023163"/>
    </source>
</evidence>
<dbReference type="RefSeq" id="WP_252665380.1">
    <property type="nucleotide sequence ID" value="NZ_CP098611.1"/>
</dbReference>
<dbReference type="PANTHER" id="PTHR30126">
    <property type="entry name" value="HTH-TYPE TRANSCRIPTIONAL REGULATOR"/>
    <property type="match status" value="1"/>
</dbReference>
<keyword evidence="2" id="KW-0805">Transcription regulation</keyword>
<dbReference type="InterPro" id="IPR036388">
    <property type="entry name" value="WH-like_DNA-bd_sf"/>
</dbReference>
<feature type="domain" description="HTH lysR-type" evidence="5">
    <location>
        <begin position="1"/>
        <end position="61"/>
    </location>
</feature>
<reference evidence="6" key="1">
    <citation type="submission" date="2022-06" db="EMBL/GenBank/DDBJ databases">
        <title>Genome sequence of Phormidium yuhuli AB48 isolated from an industrial photobioreactor environment.</title>
        <authorList>
            <person name="Qiu Y."/>
            <person name="Noonan A.J.C."/>
            <person name="Dofher K."/>
            <person name="Koch M."/>
            <person name="Kieft B."/>
            <person name="Lin X."/>
            <person name="Ziels R.M."/>
            <person name="Hallam S.J."/>
        </authorList>
    </citation>
    <scope>NUCLEOTIDE SEQUENCE</scope>
    <source>
        <strain evidence="6">AB48</strain>
    </source>
</reference>